<evidence type="ECO:0000313" key="3">
    <source>
        <dbReference type="Proteomes" id="UP001551695"/>
    </source>
</evidence>
<accession>A0ABV3FTK5</accession>
<evidence type="ECO:0000313" key="2">
    <source>
        <dbReference type="EMBL" id="MEV0708757.1"/>
    </source>
</evidence>
<name>A0ABV3FTK5_9NOCA</name>
<dbReference type="Proteomes" id="UP001551695">
    <property type="component" value="Unassembled WGS sequence"/>
</dbReference>
<reference evidence="2 3" key="1">
    <citation type="submission" date="2024-06" db="EMBL/GenBank/DDBJ databases">
        <title>The Natural Products Discovery Center: Release of the First 8490 Sequenced Strains for Exploring Actinobacteria Biosynthetic Diversity.</title>
        <authorList>
            <person name="Kalkreuter E."/>
            <person name="Kautsar S.A."/>
            <person name="Yang D."/>
            <person name="Bader C.D."/>
            <person name="Teijaro C.N."/>
            <person name="Fluegel L."/>
            <person name="Davis C.M."/>
            <person name="Simpson J.R."/>
            <person name="Lauterbach L."/>
            <person name="Steele A.D."/>
            <person name="Gui C."/>
            <person name="Meng S."/>
            <person name="Li G."/>
            <person name="Viehrig K."/>
            <person name="Ye F."/>
            <person name="Su P."/>
            <person name="Kiefer A.F."/>
            <person name="Nichols A."/>
            <person name="Cepeda A.J."/>
            <person name="Yan W."/>
            <person name="Fan B."/>
            <person name="Jiang Y."/>
            <person name="Adhikari A."/>
            <person name="Zheng C.-J."/>
            <person name="Schuster L."/>
            <person name="Cowan T.M."/>
            <person name="Smanski M.J."/>
            <person name="Chevrette M.G."/>
            <person name="De Carvalho L.P.S."/>
            <person name="Shen B."/>
        </authorList>
    </citation>
    <scope>NUCLEOTIDE SEQUENCE [LARGE SCALE GENOMIC DNA]</scope>
    <source>
        <strain evidence="2 3">NPDC050403</strain>
    </source>
</reference>
<gene>
    <name evidence="2" type="ORF">AB0I48_14435</name>
</gene>
<keyword evidence="1" id="KW-0732">Signal</keyword>
<feature type="chain" id="PRO_5046239611" evidence="1">
    <location>
        <begin position="25"/>
        <end position="227"/>
    </location>
</feature>
<feature type="signal peptide" evidence="1">
    <location>
        <begin position="1"/>
        <end position="24"/>
    </location>
</feature>
<keyword evidence="3" id="KW-1185">Reference proteome</keyword>
<comment type="caution">
    <text evidence="2">The sequence shown here is derived from an EMBL/GenBank/DDBJ whole genome shotgun (WGS) entry which is preliminary data.</text>
</comment>
<dbReference type="RefSeq" id="WP_357783776.1">
    <property type="nucleotide sequence ID" value="NZ_JBFAKC010000005.1"/>
</dbReference>
<dbReference type="EMBL" id="JBFAKC010000005">
    <property type="protein sequence ID" value="MEV0708757.1"/>
    <property type="molecule type" value="Genomic_DNA"/>
</dbReference>
<sequence>MRSRRKLATLTAALMIGSVGPALTGVAGAVPAAAGGTIVTVMDATQALGLDPSSGLDGLAALWVGGGRVAFFGHRISGGTIRFGGEITVRSGARTARLTDLTLDIGTGTVDATLDSQPLRLATMDTDNLRLRKNPGDKNLYLGIGFGEDSRAVLTSDGAAALNSALAIGTLEQGLPLLGGTISVGLAVDERVAAEVNTDAPALIENGVVVDIGLDERIDLSDDLGRG</sequence>
<protein>
    <submittedName>
        <fullName evidence="2">Uncharacterized protein</fullName>
    </submittedName>
</protein>
<evidence type="ECO:0000256" key="1">
    <source>
        <dbReference type="SAM" id="SignalP"/>
    </source>
</evidence>
<proteinExistence type="predicted"/>
<organism evidence="2 3">
    <name type="scientific">Nocardia aurea</name>
    <dbReference type="NCBI Taxonomy" id="2144174"/>
    <lineage>
        <taxon>Bacteria</taxon>
        <taxon>Bacillati</taxon>
        <taxon>Actinomycetota</taxon>
        <taxon>Actinomycetes</taxon>
        <taxon>Mycobacteriales</taxon>
        <taxon>Nocardiaceae</taxon>
        <taxon>Nocardia</taxon>
    </lineage>
</organism>